<evidence type="ECO:0000256" key="1">
    <source>
        <dbReference type="SAM" id="Phobius"/>
    </source>
</evidence>
<sequence length="399" mass="44992">MNQTALRSDVANRPTALNDKSIQVEDHKVEYLSSLTALRGVAAILVAVFHFEMAAARFVPASQSMFFEKCYIMVDLFFIMSGFIMLHVYSKDFQQRLQGETLKKFFVARFARVYPLHLFSLLLLVVIVRWLTDWGNPPILLEQPSDILPNILLLHSFGVTNIYSWNIPSWSISAEFAAYLLFPFIALFINKKRALSIVLLLLLVVVAYYSIMYVLPRKNPINPAIPVPHNLNTTFDYGYIRGIAGFITGLLVYLAYGLQSVKKAFSGDAISFVILLAIGASLHFALNDGLTVFLFAMLVLSVAANKGMISGFCNTKVMQFLGDISYSIYLMQIFLQEPFSHGYLLPGTVGVGRGKQNIELFSGVGYCLIYLVLLVLISYITYRWVERPARKFINHAWAK</sequence>
<dbReference type="InterPro" id="IPR050879">
    <property type="entry name" value="Acyltransferase_3"/>
</dbReference>
<dbReference type="Pfam" id="PF01757">
    <property type="entry name" value="Acyl_transf_3"/>
    <property type="match status" value="1"/>
</dbReference>
<keyword evidence="3" id="KW-0808">Transferase</keyword>
<keyword evidence="3" id="KW-0012">Acyltransferase</keyword>
<dbReference type="RefSeq" id="WP_188626324.1">
    <property type="nucleotide sequence ID" value="NZ_BMIL01000004.1"/>
</dbReference>
<reference evidence="3" key="1">
    <citation type="journal article" date="2014" name="Int. J. Syst. Evol. Microbiol.">
        <title>Complete genome sequence of Corynebacterium casei LMG S-19264T (=DSM 44701T), isolated from a smear-ripened cheese.</title>
        <authorList>
            <consortium name="US DOE Joint Genome Institute (JGI-PGF)"/>
            <person name="Walter F."/>
            <person name="Albersmeier A."/>
            <person name="Kalinowski J."/>
            <person name="Ruckert C."/>
        </authorList>
    </citation>
    <scope>NUCLEOTIDE SEQUENCE</scope>
    <source>
        <strain evidence="3">CGMCC 1.15343</strain>
    </source>
</reference>
<evidence type="ECO:0000313" key="4">
    <source>
        <dbReference type="Proteomes" id="UP000651668"/>
    </source>
</evidence>
<comment type="caution">
    <text evidence="3">The sequence shown here is derived from an EMBL/GenBank/DDBJ whole genome shotgun (WGS) entry which is preliminary data.</text>
</comment>
<keyword evidence="4" id="KW-1185">Reference proteome</keyword>
<accession>A0A916U8G6</accession>
<keyword evidence="1" id="KW-1133">Transmembrane helix</keyword>
<feature type="transmembrane region" description="Helical" evidence="1">
    <location>
        <begin position="360"/>
        <end position="382"/>
    </location>
</feature>
<feature type="transmembrane region" description="Helical" evidence="1">
    <location>
        <begin position="235"/>
        <end position="256"/>
    </location>
</feature>
<dbReference type="Proteomes" id="UP000651668">
    <property type="component" value="Unassembled WGS sequence"/>
</dbReference>
<evidence type="ECO:0000259" key="2">
    <source>
        <dbReference type="Pfam" id="PF01757"/>
    </source>
</evidence>
<dbReference type="EMBL" id="BMIL01000004">
    <property type="protein sequence ID" value="GGC63066.1"/>
    <property type="molecule type" value="Genomic_DNA"/>
</dbReference>
<feature type="transmembrane region" description="Helical" evidence="1">
    <location>
        <begin position="320"/>
        <end position="340"/>
    </location>
</feature>
<gene>
    <name evidence="3" type="ORF">GCM10011387_15800</name>
</gene>
<dbReference type="GO" id="GO:0016747">
    <property type="term" value="F:acyltransferase activity, transferring groups other than amino-acyl groups"/>
    <property type="evidence" value="ECO:0007669"/>
    <property type="project" value="InterPro"/>
</dbReference>
<dbReference type="PANTHER" id="PTHR23028">
    <property type="entry name" value="ACETYLTRANSFERASE"/>
    <property type="match status" value="1"/>
</dbReference>
<dbReference type="InterPro" id="IPR002656">
    <property type="entry name" value="Acyl_transf_3_dom"/>
</dbReference>
<keyword evidence="1" id="KW-0472">Membrane</keyword>
<feature type="domain" description="Acyltransferase 3" evidence="2">
    <location>
        <begin position="34"/>
        <end position="383"/>
    </location>
</feature>
<feature type="transmembrane region" description="Helical" evidence="1">
    <location>
        <begin position="31"/>
        <end position="51"/>
    </location>
</feature>
<protein>
    <submittedName>
        <fullName evidence="3">Acyltransferase</fullName>
    </submittedName>
</protein>
<feature type="transmembrane region" description="Helical" evidence="1">
    <location>
        <begin position="110"/>
        <end position="131"/>
    </location>
</feature>
<dbReference type="AlphaFoldDB" id="A0A916U8G6"/>
<keyword evidence="1" id="KW-0812">Transmembrane</keyword>
<reference evidence="3" key="2">
    <citation type="submission" date="2020-09" db="EMBL/GenBank/DDBJ databases">
        <authorList>
            <person name="Sun Q."/>
            <person name="Zhou Y."/>
        </authorList>
    </citation>
    <scope>NUCLEOTIDE SEQUENCE</scope>
    <source>
        <strain evidence="3">CGMCC 1.15343</strain>
    </source>
</reference>
<feature type="transmembrane region" description="Helical" evidence="1">
    <location>
        <begin position="71"/>
        <end position="89"/>
    </location>
</feature>
<evidence type="ECO:0000313" key="3">
    <source>
        <dbReference type="EMBL" id="GGC63066.1"/>
    </source>
</evidence>
<feature type="transmembrane region" description="Helical" evidence="1">
    <location>
        <begin position="170"/>
        <end position="189"/>
    </location>
</feature>
<organism evidence="3 4">
    <name type="scientific">Pedobacter quisquiliarum</name>
    <dbReference type="NCBI Taxonomy" id="1834438"/>
    <lineage>
        <taxon>Bacteria</taxon>
        <taxon>Pseudomonadati</taxon>
        <taxon>Bacteroidota</taxon>
        <taxon>Sphingobacteriia</taxon>
        <taxon>Sphingobacteriales</taxon>
        <taxon>Sphingobacteriaceae</taxon>
        <taxon>Pedobacter</taxon>
    </lineage>
</organism>
<feature type="transmembrane region" description="Helical" evidence="1">
    <location>
        <begin position="268"/>
        <end position="286"/>
    </location>
</feature>
<proteinExistence type="predicted"/>
<feature type="transmembrane region" description="Helical" evidence="1">
    <location>
        <begin position="196"/>
        <end position="215"/>
    </location>
</feature>
<name>A0A916U8G6_9SPHI</name>
<feature type="transmembrane region" description="Helical" evidence="1">
    <location>
        <begin position="292"/>
        <end position="313"/>
    </location>
</feature>